<dbReference type="Gene3D" id="3.40.109.10">
    <property type="entry name" value="NADH Oxidase"/>
    <property type="match status" value="1"/>
</dbReference>
<sequence>MRTNDLGGVGDERDAAVQGWASLADGRTSTRRFTDSPVPDEWIAQMLQEARRAPSGANLQPGEFIRIDGAARRKLSDRLVEMYRSGAPQNEDYSYFPIPMPMTLRRRQVAAAQALYGALGAARDDQEARREQFERNFRFFDAPVALVITIDARMGSGCYMDLGMCLYGFMLAAAARGLGSCAIGALASYPGVVREVLGLDAGQSIVCGLSIGYADPSAPENMVRTVRRDVSDYLRVIR</sequence>
<evidence type="ECO:0000313" key="4">
    <source>
        <dbReference type="EMBL" id="MEJ8810729.1"/>
    </source>
</evidence>
<gene>
    <name evidence="4" type="ORF">WKW77_06595</name>
</gene>
<dbReference type="Pfam" id="PF00881">
    <property type="entry name" value="Nitroreductase"/>
    <property type="match status" value="1"/>
</dbReference>
<keyword evidence="5" id="KW-1185">Reference proteome</keyword>
<evidence type="ECO:0000256" key="1">
    <source>
        <dbReference type="ARBA" id="ARBA00007118"/>
    </source>
</evidence>
<name>A0ABU8VAP5_9BURK</name>
<dbReference type="InterPro" id="IPR029479">
    <property type="entry name" value="Nitroreductase"/>
</dbReference>
<dbReference type="PANTHER" id="PTHR43673">
    <property type="entry name" value="NAD(P)H NITROREDUCTASE YDGI-RELATED"/>
    <property type="match status" value="1"/>
</dbReference>
<accession>A0ABU8VAP5</accession>
<reference evidence="4 5" key="1">
    <citation type="submission" date="2024-03" db="EMBL/GenBank/DDBJ databases">
        <title>Novel species of the genus Variovorax.</title>
        <authorList>
            <person name="Liu Q."/>
            <person name="Xin Y.-H."/>
        </authorList>
    </citation>
    <scope>NUCLEOTIDE SEQUENCE [LARGE SCALE GENOMIC DNA]</scope>
    <source>
        <strain evidence="4 5">KACC 18899</strain>
    </source>
</reference>
<dbReference type="CDD" id="cd02136">
    <property type="entry name" value="PnbA_NfnB-like"/>
    <property type="match status" value="1"/>
</dbReference>
<protein>
    <submittedName>
        <fullName evidence="4">Nitroreductase</fullName>
    </submittedName>
</protein>
<evidence type="ECO:0000259" key="3">
    <source>
        <dbReference type="Pfam" id="PF00881"/>
    </source>
</evidence>
<comment type="similarity">
    <text evidence="1">Belongs to the nitroreductase family.</text>
</comment>
<dbReference type="InterPro" id="IPR000415">
    <property type="entry name" value="Nitroreductase-like"/>
</dbReference>
<organism evidence="4 5">
    <name type="scientific">Variovorax ureilyticus</name>
    <dbReference type="NCBI Taxonomy" id="1836198"/>
    <lineage>
        <taxon>Bacteria</taxon>
        <taxon>Pseudomonadati</taxon>
        <taxon>Pseudomonadota</taxon>
        <taxon>Betaproteobacteria</taxon>
        <taxon>Burkholderiales</taxon>
        <taxon>Comamonadaceae</taxon>
        <taxon>Variovorax</taxon>
    </lineage>
</organism>
<dbReference type="EMBL" id="JBBKZU010000002">
    <property type="protein sequence ID" value="MEJ8810729.1"/>
    <property type="molecule type" value="Genomic_DNA"/>
</dbReference>
<dbReference type="RefSeq" id="WP_340356040.1">
    <property type="nucleotide sequence ID" value="NZ_JBBKZU010000002.1"/>
</dbReference>
<dbReference type="PANTHER" id="PTHR43673:SF10">
    <property type="entry name" value="NADH DEHYDROGENASE_NAD(P)H NITROREDUCTASE XCC3605-RELATED"/>
    <property type="match status" value="1"/>
</dbReference>
<comment type="caution">
    <text evidence="4">The sequence shown here is derived from an EMBL/GenBank/DDBJ whole genome shotgun (WGS) entry which is preliminary data.</text>
</comment>
<keyword evidence="2" id="KW-0560">Oxidoreductase</keyword>
<feature type="domain" description="Nitroreductase" evidence="3">
    <location>
        <begin position="26"/>
        <end position="213"/>
    </location>
</feature>
<proteinExistence type="inferred from homology"/>
<evidence type="ECO:0000313" key="5">
    <source>
        <dbReference type="Proteomes" id="UP001365846"/>
    </source>
</evidence>
<evidence type="ECO:0000256" key="2">
    <source>
        <dbReference type="ARBA" id="ARBA00023002"/>
    </source>
</evidence>
<dbReference type="SUPFAM" id="SSF55469">
    <property type="entry name" value="FMN-dependent nitroreductase-like"/>
    <property type="match status" value="1"/>
</dbReference>
<dbReference type="Proteomes" id="UP001365846">
    <property type="component" value="Unassembled WGS sequence"/>
</dbReference>